<protein>
    <submittedName>
        <fullName evidence="1">Uncharacterized protein</fullName>
    </submittedName>
</protein>
<proteinExistence type="predicted"/>
<organism evidence="1 2">
    <name type="scientific">Colletotrichum gloeosporioides (strain Cg-14)</name>
    <name type="common">Anthracnose fungus</name>
    <name type="synonym">Glomerella cingulata</name>
    <dbReference type="NCBI Taxonomy" id="1237896"/>
    <lineage>
        <taxon>Eukaryota</taxon>
        <taxon>Fungi</taxon>
        <taxon>Dikarya</taxon>
        <taxon>Ascomycota</taxon>
        <taxon>Pezizomycotina</taxon>
        <taxon>Sordariomycetes</taxon>
        <taxon>Hypocreomycetidae</taxon>
        <taxon>Glomerellales</taxon>
        <taxon>Glomerellaceae</taxon>
        <taxon>Colletotrichum</taxon>
        <taxon>Colletotrichum gloeosporioides species complex</taxon>
    </lineage>
</organism>
<comment type="caution">
    <text evidence="1">The sequence shown here is derived from an EMBL/GenBank/DDBJ whole genome shotgun (WGS) entry which is preliminary data.</text>
</comment>
<dbReference type="Proteomes" id="UP000015530">
    <property type="component" value="Unassembled WGS sequence"/>
</dbReference>
<name>T0K2H8_COLGC</name>
<dbReference type="EMBL" id="AMYD01003598">
    <property type="protein sequence ID" value="EQB45914.1"/>
    <property type="molecule type" value="Genomic_DNA"/>
</dbReference>
<sequence length="13" mass="1305">MSGAVNSGILLSR</sequence>
<reference evidence="2" key="1">
    <citation type="journal article" date="2013" name="Mol. Plant Microbe Interact.">
        <title>Global aspects of pacC regulation of pathogenicity genes in Colletotrichum gloeosporioides as revealed by transcriptome analysis.</title>
        <authorList>
            <person name="Alkan N."/>
            <person name="Meng X."/>
            <person name="Friedlander G."/>
            <person name="Reuveni E."/>
            <person name="Sukno S."/>
            <person name="Sherman A."/>
            <person name="Thon M."/>
            <person name="Fluhr R."/>
            <person name="Prusky D."/>
        </authorList>
    </citation>
    <scope>NUCLEOTIDE SEQUENCE [LARGE SCALE GENOMIC DNA]</scope>
    <source>
        <strain evidence="2">Cg-14</strain>
    </source>
</reference>
<gene>
    <name evidence="1" type="ORF">CGLO_15133</name>
</gene>
<evidence type="ECO:0000313" key="2">
    <source>
        <dbReference type="Proteomes" id="UP000015530"/>
    </source>
</evidence>
<evidence type="ECO:0000313" key="1">
    <source>
        <dbReference type="EMBL" id="EQB45914.1"/>
    </source>
</evidence>
<accession>T0K2H8</accession>
<dbReference type="HOGENOM" id="CLU_3435960_0_0_1"/>